<reference evidence="2" key="2">
    <citation type="submission" date="2015-01" db="EMBL/GenBank/DDBJ databases">
        <title>Evolutionary Origins and Diversification of the Mycorrhizal Mutualists.</title>
        <authorList>
            <consortium name="DOE Joint Genome Institute"/>
            <consortium name="Mycorrhizal Genomics Consortium"/>
            <person name="Kohler A."/>
            <person name="Kuo A."/>
            <person name="Nagy L.G."/>
            <person name="Floudas D."/>
            <person name="Copeland A."/>
            <person name="Barry K.W."/>
            <person name="Cichocki N."/>
            <person name="Veneault-Fourrey C."/>
            <person name="LaButti K."/>
            <person name="Lindquist E.A."/>
            <person name="Lipzen A."/>
            <person name="Lundell T."/>
            <person name="Morin E."/>
            <person name="Murat C."/>
            <person name="Riley R."/>
            <person name="Ohm R."/>
            <person name="Sun H."/>
            <person name="Tunlid A."/>
            <person name="Henrissat B."/>
            <person name="Grigoriev I.V."/>
            <person name="Hibbett D.S."/>
            <person name="Martin F."/>
        </authorList>
    </citation>
    <scope>NUCLEOTIDE SEQUENCE [LARGE SCALE GENOMIC DNA]</scope>
    <source>
        <strain evidence="2">441</strain>
    </source>
</reference>
<accession>A0A0C9XLS3</accession>
<dbReference type="Proteomes" id="UP000054018">
    <property type="component" value="Unassembled WGS sequence"/>
</dbReference>
<protein>
    <submittedName>
        <fullName evidence="1">Uncharacterized protein</fullName>
    </submittedName>
</protein>
<reference evidence="1 2" key="1">
    <citation type="submission" date="2014-04" db="EMBL/GenBank/DDBJ databases">
        <authorList>
            <consortium name="DOE Joint Genome Institute"/>
            <person name="Kuo A."/>
            <person name="Kohler A."/>
            <person name="Costa M.D."/>
            <person name="Nagy L.G."/>
            <person name="Floudas D."/>
            <person name="Copeland A."/>
            <person name="Barry K.W."/>
            <person name="Cichocki N."/>
            <person name="Veneault-Fourrey C."/>
            <person name="LaButti K."/>
            <person name="Lindquist E.A."/>
            <person name="Lipzen A."/>
            <person name="Lundell T."/>
            <person name="Morin E."/>
            <person name="Murat C."/>
            <person name="Sun H."/>
            <person name="Tunlid A."/>
            <person name="Henrissat B."/>
            <person name="Grigoriev I.V."/>
            <person name="Hibbett D.S."/>
            <person name="Martin F."/>
            <person name="Nordberg H.P."/>
            <person name="Cantor M.N."/>
            <person name="Hua S.X."/>
        </authorList>
    </citation>
    <scope>NUCLEOTIDE SEQUENCE [LARGE SCALE GENOMIC DNA]</scope>
    <source>
        <strain evidence="1 2">441</strain>
    </source>
</reference>
<dbReference type="AlphaFoldDB" id="A0A0C9XLS3"/>
<gene>
    <name evidence="1" type="ORF">PISMIDRAFT_407071</name>
</gene>
<organism evidence="1 2">
    <name type="scientific">Pisolithus microcarpus 441</name>
    <dbReference type="NCBI Taxonomy" id="765257"/>
    <lineage>
        <taxon>Eukaryota</taxon>
        <taxon>Fungi</taxon>
        <taxon>Dikarya</taxon>
        <taxon>Basidiomycota</taxon>
        <taxon>Agaricomycotina</taxon>
        <taxon>Agaricomycetes</taxon>
        <taxon>Agaricomycetidae</taxon>
        <taxon>Boletales</taxon>
        <taxon>Sclerodermatineae</taxon>
        <taxon>Pisolithaceae</taxon>
        <taxon>Pisolithus</taxon>
    </lineage>
</organism>
<name>A0A0C9XLS3_9AGAM</name>
<evidence type="ECO:0000313" key="2">
    <source>
        <dbReference type="Proteomes" id="UP000054018"/>
    </source>
</evidence>
<dbReference type="EMBL" id="KN834003">
    <property type="protein sequence ID" value="KIK13320.1"/>
    <property type="molecule type" value="Genomic_DNA"/>
</dbReference>
<dbReference type="HOGENOM" id="CLU_2723152_0_0_1"/>
<keyword evidence="2" id="KW-1185">Reference proteome</keyword>
<evidence type="ECO:0000313" key="1">
    <source>
        <dbReference type="EMBL" id="KIK13320.1"/>
    </source>
</evidence>
<proteinExistence type="predicted"/>
<sequence length="72" mass="8087">MQIPSDRSVGFTVTAGNCIHTCEDTFEVLNLYKKAGSLAHQRDRLFRPQIIASTSARKGPTLRIGSKILQRW</sequence>